<sequence>MKLKQPAIIAFLCLFFFISVTRAQNRSVIIPGNIKLPQDSVINNLITALNGFLAQKDKPIKSNTAILKDEFLETSALLDEMMGIEQNDATKDAAFYKPYLINLVKQDAGVYAVQLSYIGVADGSPLLKATFSLLAKKVDGVFYFYSPLKQNTKGWRTKKQGNITFKFKDELDVADAKAFQQNVALIDGRLNANKPILQYYCDSFLEAQHLLGVDYKADYAGVVNNNLTANSDEQSLIVNGWSSGQHRFDPHDLFHDRLRTVMSSEVINRPVDEGCAYLYGGSWGKNWAEVSALFNAYVNENPNADWLQLYLDGKNYQNDGGKILKISYMINALIVQKLEKEKGFGAVMELLACGKREPGDANYFKALEKLTGISKGNFNTEVGKLVHGN</sequence>
<reference evidence="1 2" key="1">
    <citation type="submission" date="2016-07" db="EMBL/GenBank/DDBJ databases">
        <title>Genomic analysis of zinc-resistant bacterium Mucilaginibacter pedocola TBZ30.</title>
        <authorList>
            <person name="Huang J."/>
            <person name="Tang J."/>
        </authorList>
    </citation>
    <scope>NUCLEOTIDE SEQUENCE [LARGE SCALE GENOMIC DNA]</scope>
    <source>
        <strain evidence="1 2">TBZ30</strain>
    </source>
</reference>
<protein>
    <submittedName>
        <fullName evidence="1">Uncharacterized protein</fullName>
    </submittedName>
</protein>
<dbReference type="Proteomes" id="UP000189739">
    <property type="component" value="Unassembled WGS sequence"/>
</dbReference>
<accession>A0A1S9PK69</accession>
<gene>
    <name evidence="1" type="ORF">BC343_20205</name>
</gene>
<name>A0A1S9PK69_9SPHI</name>
<proteinExistence type="predicted"/>
<dbReference type="STRING" id="1792845.BC343_20205"/>
<organism evidence="1 2">
    <name type="scientific">Mucilaginibacter pedocola</name>
    <dbReference type="NCBI Taxonomy" id="1792845"/>
    <lineage>
        <taxon>Bacteria</taxon>
        <taxon>Pseudomonadati</taxon>
        <taxon>Bacteroidota</taxon>
        <taxon>Sphingobacteriia</taxon>
        <taxon>Sphingobacteriales</taxon>
        <taxon>Sphingobacteriaceae</taxon>
        <taxon>Mucilaginibacter</taxon>
    </lineage>
</organism>
<dbReference type="RefSeq" id="WP_078346589.1">
    <property type="nucleotide sequence ID" value="NZ_MBTF01000002.1"/>
</dbReference>
<dbReference type="OrthoDB" id="788878at2"/>
<evidence type="ECO:0000313" key="2">
    <source>
        <dbReference type="Proteomes" id="UP000189739"/>
    </source>
</evidence>
<comment type="caution">
    <text evidence="1">The sequence shown here is derived from an EMBL/GenBank/DDBJ whole genome shotgun (WGS) entry which is preliminary data.</text>
</comment>
<keyword evidence="2" id="KW-1185">Reference proteome</keyword>
<evidence type="ECO:0000313" key="1">
    <source>
        <dbReference type="EMBL" id="OOQ61309.1"/>
    </source>
</evidence>
<dbReference type="EMBL" id="MBTF01000002">
    <property type="protein sequence ID" value="OOQ61309.1"/>
    <property type="molecule type" value="Genomic_DNA"/>
</dbReference>
<dbReference type="AlphaFoldDB" id="A0A1S9PK69"/>